<evidence type="ECO:0000256" key="1">
    <source>
        <dbReference type="SAM" id="MobiDB-lite"/>
    </source>
</evidence>
<dbReference type="AlphaFoldDB" id="A0A6A2WML3"/>
<protein>
    <recommendedName>
        <fullName evidence="4">Translocase subunit seca</fullName>
    </recommendedName>
</protein>
<keyword evidence="3" id="KW-1185">Reference proteome</keyword>
<dbReference type="OrthoDB" id="1917254at2759"/>
<accession>A0A6A2WML3</accession>
<comment type="caution">
    <text evidence="2">The sequence shown here is derived from an EMBL/GenBank/DDBJ whole genome shotgun (WGS) entry which is preliminary data.</text>
</comment>
<gene>
    <name evidence="2" type="ORF">F3Y22_tig00116939pilonHSYRG00354</name>
</gene>
<organism evidence="2 3">
    <name type="scientific">Hibiscus syriacus</name>
    <name type="common">Rose of Sharon</name>
    <dbReference type="NCBI Taxonomy" id="106335"/>
    <lineage>
        <taxon>Eukaryota</taxon>
        <taxon>Viridiplantae</taxon>
        <taxon>Streptophyta</taxon>
        <taxon>Embryophyta</taxon>
        <taxon>Tracheophyta</taxon>
        <taxon>Spermatophyta</taxon>
        <taxon>Magnoliopsida</taxon>
        <taxon>eudicotyledons</taxon>
        <taxon>Gunneridae</taxon>
        <taxon>Pentapetalae</taxon>
        <taxon>rosids</taxon>
        <taxon>malvids</taxon>
        <taxon>Malvales</taxon>
        <taxon>Malvaceae</taxon>
        <taxon>Malvoideae</taxon>
        <taxon>Hibiscus</taxon>
    </lineage>
</organism>
<name>A0A6A2WML3_HIBSY</name>
<evidence type="ECO:0000313" key="2">
    <source>
        <dbReference type="EMBL" id="KAE8661138.1"/>
    </source>
</evidence>
<dbReference type="Proteomes" id="UP000436088">
    <property type="component" value="Unassembled WGS sequence"/>
</dbReference>
<proteinExistence type="predicted"/>
<evidence type="ECO:0008006" key="4">
    <source>
        <dbReference type="Google" id="ProtNLM"/>
    </source>
</evidence>
<dbReference type="EMBL" id="VEPZ02001726">
    <property type="protein sequence ID" value="KAE8661138.1"/>
    <property type="molecule type" value="Genomic_DNA"/>
</dbReference>
<sequence>MQQCAIQQSATGSSREDLQSSFSVMVTDRRETMVCPKPRRLGLLNTSFDDHPVRSLRWQISHQTELCDSKAGSGILDMILAKGGCRVEQVEPSAPFFCGSPPSRVANPLIQDARFGDEVISPLTRPSGLPSSSPSPSSSSRKGGCVRANFGNKPAVRVEGFDCLNKDRRNCSIPTLA</sequence>
<reference evidence="2" key="1">
    <citation type="submission" date="2019-09" db="EMBL/GenBank/DDBJ databases">
        <title>Draft genome information of white flower Hibiscus syriacus.</title>
        <authorList>
            <person name="Kim Y.-M."/>
        </authorList>
    </citation>
    <scope>NUCLEOTIDE SEQUENCE [LARGE SCALE GENOMIC DNA]</scope>
    <source>
        <strain evidence="2">YM2019G1</strain>
    </source>
</reference>
<dbReference type="PANTHER" id="PTHR33384">
    <property type="entry name" value="EXPRESSED PROTEIN"/>
    <property type="match status" value="1"/>
</dbReference>
<feature type="region of interest" description="Disordered" evidence="1">
    <location>
        <begin position="121"/>
        <end position="146"/>
    </location>
</feature>
<dbReference type="PANTHER" id="PTHR33384:SF1">
    <property type="entry name" value="EXPRESSED PROTEIN"/>
    <property type="match status" value="1"/>
</dbReference>
<feature type="compositionally biased region" description="Low complexity" evidence="1">
    <location>
        <begin position="121"/>
        <end position="141"/>
    </location>
</feature>
<evidence type="ECO:0000313" key="3">
    <source>
        <dbReference type="Proteomes" id="UP000436088"/>
    </source>
</evidence>